<dbReference type="PROSITE" id="PS01228">
    <property type="entry name" value="COF_1"/>
    <property type="match status" value="1"/>
</dbReference>
<dbReference type="InterPro" id="IPR023214">
    <property type="entry name" value="HAD_sf"/>
</dbReference>
<dbReference type="InterPro" id="IPR006439">
    <property type="entry name" value="HAD-SF_hydro_IA"/>
</dbReference>
<reference evidence="1 2" key="1">
    <citation type="submission" date="2015-10" db="EMBL/GenBank/DDBJ databases">
        <title>Butyribacter intestini gen. nov., sp. nov., a butyric acid-producing bacterium of the family Lachnospiraceae isolated from the human faeces.</title>
        <authorList>
            <person name="Zou Y."/>
            <person name="Xue W."/>
            <person name="Luo G."/>
            <person name="Lv M."/>
        </authorList>
    </citation>
    <scope>NUCLEOTIDE SEQUENCE [LARGE SCALE GENOMIC DNA]</scope>
    <source>
        <strain evidence="1 2">TF01-11</strain>
    </source>
</reference>
<dbReference type="Pfam" id="PF13419">
    <property type="entry name" value="HAD_2"/>
    <property type="match status" value="1"/>
</dbReference>
<dbReference type="PANTHER" id="PTHR43434:SF1">
    <property type="entry name" value="PHOSPHOGLYCOLATE PHOSPHATASE"/>
    <property type="match status" value="1"/>
</dbReference>
<dbReference type="Gene3D" id="1.10.150.240">
    <property type="entry name" value="Putative phosphatase, domain 2"/>
    <property type="match status" value="1"/>
</dbReference>
<dbReference type="Proteomes" id="UP000050833">
    <property type="component" value="Unassembled WGS sequence"/>
</dbReference>
<gene>
    <name evidence="1" type="ORF">APZ18_04160</name>
</gene>
<dbReference type="RefSeq" id="WP_022013449.1">
    <property type="nucleotide sequence ID" value="NZ_DBGBRS010000005.1"/>
</dbReference>
<dbReference type="GO" id="GO:0005829">
    <property type="term" value="C:cytosol"/>
    <property type="evidence" value="ECO:0007669"/>
    <property type="project" value="TreeGrafter"/>
</dbReference>
<evidence type="ECO:0000313" key="2">
    <source>
        <dbReference type="Proteomes" id="UP000050833"/>
    </source>
</evidence>
<dbReference type="PRINTS" id="PR00413">
    <property type="entry name" value="HADHALOGNASE"/>
</dbReference>
<organism evidence="1 2">
    <name type="scientific">Butyribacter intestini</name>
    <dbReference type="NCBI Taxonomy" id="1703332"/>
    <lineage>
        <taxon>Bacteria</taxon>
        <taxon>Bacillati</taxon>
        <taxon>Bacillota</taxon>
        <taxon>Clostridia</taxon>
        <taxon>Lachnospirales</taxon>
        <taxon>Lachnospiraceae</taxon>
        <taxon>Butyribacter</taxon>
    </lineage>
</organism>
<dbReference type="SFLD" id="SFLDG01129">
    <property type="entry name" value="C1.5:_HAD__Beta-PGM__Phosphata"/>
    <property type="match status" value="1"/>
</dbReference>
<proteinExistence type="predicted"/>
<dbReference type="SFLD" id="SFLDG01135">
    <property type="entry name" value="C1.5.6:_HAD__Beta-PGM__Phospha"/>
    <property type="match status" value="1"/>
</dbReference>
<comment type="caution">
    <text evidence="1">The sequence shown here is derived from an EMBL/GenBank/DDBJ whole genome shotgun (WGS) entry which is preliminary data.</text>
</comment>
<dbReference type="InterPro" id="IPR036412">
    <property type="entry name" value="HAD-like_sf"/>
</dbReference>
<keyword evidence="2" id="KW-1185">Reference proteome</keyword>
<protein>
    <submittedName>
        <fullName evidence="1">HAD family hydrolase</fullName>
    </submittedName>
</protein>
<dbReference type="PANTHER" id="PTHR43434">
    <property type="entry name" value="PHOSPHOGLYCOLATE PHOSPHATASE"/>
    <property type="match status" value="1"/>
</dbReference>
<accession>A0AAW3JUU9</accession>
<dbReference type="GO" id="GO:0008967">
    <property type="term" value="F:phosphoglycolate phosphatase activity"/>
    <property type="evidence" value="ECO:0007669"/>
    <property type="project" value="TreeGrafter"/>
</dbReference>
<dbReference type="Gene3D" id="3.40.50.1000">
    <property type="entry name" value="HAD superfamily/HAD-like"/>
    <property type="match status" value="1"/>
</dbReference>
<sequence>MRYKLAVFDMDGTILNTLEDLADSTNYALKANGLPERTIDEVRRFVGNGIRLLIERAVPADSEPELVDEVFETFKKYYKTHCAVKTRPYDGIKEVLVSLRKAGCLTAVVSNKADFAVQDLCKDYFDGLFDFAVGEREGIKKKPAPDSVYEVLTKLKTKKEDAVYIGDSDVDFATSVNAGMDVIMVGWGFRDEEFLREKGAKRIIKQPSEILDIILGED</sequence>
<dbReference type="InterPro" id="IPR041492">
    <property type="entry name" value="HAD_2"/>
</dbReference>
<evidence type="ECO:0000313" key="1">
    <source>
        <dbReference type="EMBL" id="KQC86389.1"/>
    </source>
</evidence>
<dbReference type="GO" id="GO:0006281">
    <property type="term" value="P:DNA repair"/>
    <property type="evidence" value="ECO:0007669"/>
    <property type="project" value="TreeGrafter"/>
</dbReference>
<dbReference type="InterPro" id="IPR023198">
    <property type="entry name" value="PGP-like_dom2"/>
</dbReference>
<dbReference type="NCBIfam" id="TIGR01549">
    <property type="entry name" value="HAD-SF-IA-v1"/>
    <property type="match status" value="1"/>
</dbReference>
<dbReference type="InterPro" id="IPR050155">
    <property type="entry name" value="HAD-like_hydrolase_sf"/>
</dbReference>
<dbReference type="AlphaFoldDB" id="A0AAW3JUU9"/>
<name>A0AAW3JUU9_9FIRM</name>
<dbReference type="SUPFAM" id="SSF56784">
    <property type="entry name" value="HAD-like"/>
    <property type="match status" value="1"/>
</dbReference>
<dbReference type="EMBL" id="LLKB01000001">
    <property type="protein sequence ID" value="KQC86389.1"/>
    <property type="molecule type" value="Genomic_DNA"/>
</dbReference>
<keyword evidence="1" id="KW-0378">Hydrolase</keyword>
<dbReference type="SFLD" id="SFLDS00003">
    <property type="entry name" value="Haloacid_Dehalogenase"/>
    <property type="match status" value="1"/>
</dbReference>